<dbReference type="HOGENOM" id="CLU_531095_0_0_1"/>
<evidence type="ECO:0000313" key="3">
    <source>
        <dbReference type="Proteomes" id="UP000019376"/>
    </source>
</evidence>
<feature type="compositionally biased region" description="Polar residues" evidence="1">
    <location>
        <begin position="23"/>
        <end position="33"/>
    </location>
</feature>
<protein>
    <submittedName>
        <fullName evidence="2">Uncharacterized protein</fullName>
    </submittedName>
</protein>
<dbReference type="PhylomeDB" id="S7ZK40"/>
<dbReference type="OrthoDB" id="4347790at2759"/>
<dbReference type="Proteomes" id="UP000019376">
    <property type="component" value="Unassembled WGS sequence"/>
</dbReference>
<gene>
    <name evidence="2" type="ORF">PDE_03998</name>
</gene>
<sequence>MSQEEVFSQLWGLGPPEPLEDPQGSSLNQDLSSYQQLARSEEFPTWIRYSLLALQSLPEGERHEVIAKAGITSLMPKMSSVDTPANHDSLKSPMIGANDDVTDASPLGELTHDLSPSAVSANVEINLPKPQPVEAFSYPTPQSAVPSPDVGIDTLSPDFSTPNVDPFQLFGVPEPAYSYPTQSNLQYTSQPAARLDSSTLHNATESMDRMNMGLPLVEPGVLNFQATEQYSTTYMGNDHAEDNQRAGPSLSLGALQYSQAPEILAIDHSQSMTILFPDLSPTKLRQVVELGDRLFPRDLAHLESQVNHWQAERLWSFVDFGFSPGSSTKQMIAGICRHIKEKGNPNAENYMRIRLAKVQVNMLYEAICKEEKNRRLNLGPKKFTTHVLNCIERAIRNDGDRRLPVPRKSLVRDAIFRYKQVGKKWSVSQGLGMTLLVGQDSGRIIESGQFNEMQMEALVFHVSTTRPDIIGLCSKLEYAAKYFLTHNQLPTSLTVAGVRKLIGIPNSMSVIVD</sequence>
<proteinExistence type="predicted"/>
<reference evidence="2 3" key="1">
    <citation type="journal article" date="2013" name="PLoS ONE">
        <title>Genomic and secretomic analyses reveal unique features of the lignocellulolytic enzyme system of Penicillium decumbens.</title>
        <authorList>
            <person name="Liu G."/>
            <person name="Zhang L."/>
            <person name="Wei X."/>
            <person name="Zou G."/>
            <person name="Qin Y."/>
            <person name="Ma L."/>
            <person name="Li J."/>
            <person name="Zheng H."/>
            <person name="Wang S."/>
            <person name="Wang C."/>
            <person name="Xun L."/>
            <person name="Zhao G.-P."/>
            <person name="Zhou Z."/>
            <person name="Qu Y."/>
        </authorList>
    </citation>
    <scope>NUCLEOTIDE SEQUENCE [LARGE SCALE GENOMIC DNA]</scope>
    <source>
        <strain evidence="3">114-2 / CGMCC 5302</strain>
    </source>
</reference>
<accession>S7ZK40</accession>
<evidence type="ECO:0000313" key="2">
    <source>
        <dbReference type="EMBL" id="EPS29051.1"/>
    </source>
</evidence>
<feature type="region of interest" description="Disordered" evidence="1">
    <location>
        <begin position="1"/>
        <end position="33"/>
    </location>
</feature>
<organism evidence="2 3">
    <name type="scientific">Penicillium oxalicum (strain 114-2 / CGMCC 5302)</name>
    <name type="common">Penicillium decumbens</name>
    <dbReference type="NCBI Taxonomy" id="933388"/>
    <lineage>
        <taxon>Eukaryota</taxon>
        <taxon>Fungi</taxon>
        <taxon>Dikarya</taxon>
        <taxon>Ascomycota</taxon>
        <taxon>Pezizomycotina</taxon>
        <taxon>Eurotiomycetes</taxon>
        <taxon>Eurotiomycetidae</taxon>
        <taxon>Eurotiales</taxon>
        <taxon>Aspergillaceae</taxon>
        <taxon>Penicillium</taxon>
    </lineage>
</organism>
<dbReference type="EMBL" id="KB644411">
    <property type="protein sequence ID" value="EPS29051.1"/>
    <property type="molecule type" value="Genomic_DNA"/>
</dbReference>
<keyword evidence="3" id="KW-1185">Reference proteome</keyword>
<name>S7ZK40_PENO1</name>
<evidence type="ECO:0000256" key="1">
    <source>
        <dbReference type="SAM" id="MobiDB-lite"/>
    </source>
</evidence>
<dbReference type="AlphaFoldDB" id="S7ZK40"/>